<evidence type="ECO:0000256" key="1">
    <source>
        <dbReference type="SAM" id="MobiDB-lite"/>
    </source>
</evidence>
<dbReference type="RefSeq" id="WP_107302646.1">
    <property type="nucleotide sequence ID" value="NZ_AP024853.1"/>
</dbReference>
<dbReference type="SUPFAM" id="SSF52540">
    <property type="entry name" value="P-loop containing nucleoside triphosphate hydrolases"/>
    <property type="match status" value="1"/>
</dbReference>
<sequence length="585" mass="66914">MHLERIEISGFRGIKRMSLSFDELTVLIGENAWGKSSLLDALSIALPTDANFYTFKFSDFHVDYAIGHEKMSQLHIVLHWHEDYPSESKARRYRSFAPLWVRKDGIKHLYYEISSTIEGDKVTTTRSFLNSKGQHITCDNNDKLVKQLMVLHPVVRIRDARRLHDKNPQNNSVDKPLTQHTGNHSSKQGAQNGHNGNGHASSSPHNGNHTESDLVAKNNRIQRRLDNTCRRLMTSPGHVNSGELKSSINALRSLVDHYFAFTPHNRSEKFNRAHFPSYIQTNTNPLEQLSQPQMTKQSRLVLMGLLNAYIRARGPVELKRISRPIMILEDPEGRLHPTILHQAWAFIDSMPMQKILTTNSPDLISTVPIHSIKKLIREPDKTQPHSLTPTTLSKDEERRVSFHIRLHRPSAMFARAWLLVEGETEVWLFNELAMLCGYHFAAEGVHIIEFAQSGLRPLIKVARSMGIEWHLVSDGDMAGRRYGDTVRSMLGNDAERHRLTVLPDRDIEHFLYNNGYEPLFRELANITSDAPMPPRKIIRRALKRYAKPDVALAMVAYSDEHGQEKIPLLIRWILKRIVAMSRGLG</sequence>
<dbReference type="Pfam" id="PF20469">
    <property type="entry name" value="OLD-like_TOPRIM"/>
    <property type="match status" value="1"/>
</dbReference>
<dbReference type="PANTHER" id="PTHR32182">
    <property type="entry name" value="DNA REPLICATION AND REPAIR PROTEIN RECF"/>
    <property type="match status" value="1"/>
</dbReference>
<protein>
    <submittedName>
        <fullName evidence="3">ATP-dependent endonuclease</fullName>
    </submittedName>
</protein>
<keyword evidence="3" id="KW-0255">Endonuclease</keyword>
<proteinExistence type="predicted"/>
<dbReference type="CDD" id="cd01026">
    <property type="entry name" value="TOPRIM_OLD"/>
    <property type="match status" value="1"/>
</dbReference>
<gene>
    <name evidence="3" type="ORF">C9I94_08780</name>
</gene>
<feature type="compositionally biased region" description="Low complexity" evidence="1">
    <location>
        <begin position="188"/>
        <end position="207"/>
    </location>
</feature>
<evidence type="ECO:0000313" key="3">
    <source>
        <dbReference type="EMBL" id="PSW24896.1"/>
    </source>
</evidence>
<accession>A0A2T3P873</accession>
<dbReference type="PANTHER" id="PTHR32182:SF19">
    <property type="entry name" value="HOMOLOGY WITH RECF PROTEIN"/>
    <property type="match status" value="1"/>
</dbReference>
<feature type="region of interest" description="Disordered" evidence="1">
    <location>
        <begin position="160"/>
        <end position="220"/>
    </location>
</feature>
<dbReference type="GO" id="GO:0006302">
    <property type="term" value="P:double-strand break repair"/>
    <property type="evidence" value="ECO:0007669"/>
    <property type="project" value="TreeGrafter"/>
</dbReference>
<dbReference type="Proteomes" id="UP000240481">
    <property type="component" value="Unassembled WGS sequence"/>
</dbReference>
<dbReference type="OrthoDB" id="5836727at2"/>
<evidence type="ECO:0000313" key="4">
    <source>
        <dbReference type="Proteomes" id="UP000240481"/>
    </source>
</evidence>
<feature type="compositionally biased region" description="Polar residues" evidence="1">
    <location>
        <begin position="168"/>
        <end position="187"/>
    </location>
</feature>
<dbReference type="Pfam" id="PF11398">
    <property type="entry name" value="DUF2813"/>
    <property type="match status" value="2"/>
</dbReference>
<reference evidence="3 4" key="1">
    <citation type="submission" date="2018-01" db="EMBL/GenBank/DDBJ databases">
        <title>Whole genome sequencing of Histamine producing bacteria.</title>
        <authorList>
            <person name="Butler K."/>
        </authorList>
    </citation>
    <scope>NUCLEOTIDE SEQUENCE [LARGE SCALE GENOMIC DNA]</scope>
    <source>
        <strain evidence="3 4">DSM 24669</strain>
    </source>
</reference>
<dbReference type="Gene3D" id="3.40.50.300">
    <property type="entry name" value="P-loop containing nucleotide triphosphate hydrolases"/>
    <property type="match status" value="1"/>
</dbReference>
<keyword evidence="3" id="KW-0540">Nuclease</keyword>
<dbReference type="EMBL" id="PYLZ01000004">
    <property type="protein sequence ID" value="PSW24896.1"/>
    <property type="molecule type" value="Genomic_DNA"/>
</dbReference>
<organism evidence="3 4">
    <name type="scientific">Photobacterium swingsii</name>
    <dbReference type="NCBI Taxonomy" id="680026"/>
    <lineage>
        <taxon>Bacteria</taxon>
        <taxon>Pseudomonadati</taxon>
        <taxon>Pseudomonadota</taxon>
        <taxon>Gammaproteobacteria</taxon>
        <taxon>Vibrionales</taxon>
        <taxon>Vibrionaceae</taxon>
        <taxon>Photobacterium</taxon>
    </lineage>
</organism>
<dbReference type="GO" id="GO:0004519">
    <property type="term" value="F:endonuclease activity"/>
    <property type="evidence" value="ECO:0007669"/>
    <property type="project" value="UniProtKB-KW"/>
</dbReference>
<dbReference type="InterPro" id="IPR022602">
    <property type="entry name" value="DUF2813"/>
</dbReference>
<dbReference type="InterPro" id="IPR027417">
    <property type="entry name" value="P-loop_NTPase"/>
</dbReference>
<name>A0A2T3P873_9GAMM</name>
<dbReference type="AlphaFoldDB" id="A0A2T3P873"/>
<keyword evidence="4" id="KW-1185">Reference proteome</keyword>
<dbReference type="InterPro" id="IPR034139">
    <property type="entry name" value="TOPRIM_OLD"/>
</dbReference>
<comment type="caution">
    <text evidence="3">The sequence shown here is derived from an EMBL/GenBank/DDBJ whole genome shotgun (WGS) entry which is preliminary data.</text>
</comment>
<keyword evidence="3" id="KW-0378">Hydrolase</keyword>
<dbReference type="GO" id="GO:0000731">
    <property type="term" value="P:DNA synthesis involved in DNA repair"/>
    <property type="evidence" value="ECO:0007669"/>
    <property type="project" value="TreeGrafter"/>
</dbReference>
<evidence type="ECO:0000259" key="2">
    <source>
        <dbReference type="Pfam" id="PF20469"/>
    </source>
</evidence>
<feature type="domain" description="OLD protein-like TOPRIM" evidence="2">
    <location>
        <begin position="412"/>
        <end position="476"/>
    </location>
</feature>